<dbReference type="InterPro" id="IPR036583">
    <property type="entry name" value="23S_rRNA_IVS_sf"/>
</dbReference>
<dbReference type="EMBL" id="MHCS01000047">
    <property type="protein sequence ID" value="OGY25364.1"/>
    <property type="molecule type" value="Genomic_DNA"/>
</dbReference>
<dbReference type="PIRSF" id="PIRSF035652">
    <property type="entry name" value="CHP02436"/>
    <property type="match status" value="1"/>
</dbReference>
<proteinExistence type="predicted"/>
<dbReference type="AlphaFoldDB" id="A0A1G1WCL5"/>
<reference evidence="1 2" key="1">
    <citation type="journal article" date="2016" name="Nat. Commun.">
        <title>Thousands of microbial genomes shed light on interconnected biogeochemical processes in an aquifer system.</title>
        <authorList>
            <person name="Anantharaman K."/>
            <person name="Brown C.T."/>
            <person name="Hug L.A."/>
            <person name="Sharon I."/>
            <person name="Castelle C.J."/>
            <person name="Probst A.J."/>
            <person name="Thomas B.C."/>
            <person name="Singh A."/>
            <person name="Wilkins M.J."/>
            <person name="Karaoz U."/>
            <person name="Brodie E.L."/>
            <person name="Williams K.H."/>
            <person name="Hubbard S.S."/>
            <person name="Banfield J.F."/>
        </authorList>
    </citation>
    <scope>NUCLEOTIDE SEQUENCE [LARGE SCALE GENOMIC DNA]</scope>
</reference>
<evidence type="ECO:0008006" key="3">
    <source>
        <dbReference type="Google" id="ProtNLM"/>
    </source>
</evidence>
<organism evidence="1 2">
    <name type="scientific">Candidatus Woykebacteria bacterium RBG_16_43_9</name>
    <dbReference type="NCBI Taxonomy" id="1802596"/>
    <lineage>
        <taxon>Bacteria</taxon>
        <taxon>Candidatus Woykeibacteriota</taxon>
    </lineage>
</organism>
<evidence type="ECO:0000313" key="2">
    <source>
        <dbReference type="Proteomes" id="UP000176389"/>
    </source>
</evidence>
<dbReference type="Pfam" id="PF05635">
    <property type="entry name" value="23S_rRNA_IVP"/>
    <property type="match status" value="1"/>
</dbReference>
<dbReference type="Proteomes" id="UP000176389">
    <property type="component" value="Unassembled WGS sequence"/>
</dbReference>
<dbReference type="PANTHER" id="PTHR38471:SF2">
    <property type="entry name" value="FOUR HELIX BUNDLE PROTEIN"/>
    <property type="match status" value="1"/>
</dbReference>
<evidence type="ECO:0000313" key="1">
    <source>
        <dbReference type="EMBL" id="OGY25364.1"/>
    </source>
</evidence>
<dbReference type="NCBIfam" id="TIGR02436">
    <property type="entry name" value="four helix bundle protein"/>
    <property type="match status" value="1"/>
</dbReference>
<sequence>MQNDKEEIKREFKKRLYDFVLKLVKFIDKLPKDGVSRVIGDQLLRSGTSIIGNYVEAQSASSKRDFTNFFNYSLKSTNESKVWVALLRDSGRAKSEEAVWFLKELDGFSKILGSSVLTLRGRR</sequence>
<protein>
    <recommendedName>
        <fullName evidence="3">Four helix bundle protein</fullName>
    </recommendedName>
</protein>
<dbReference type="STRING" id="1802596.A2Z11_00710"/>
<accession>A0A1G1WCL5</accession>
<gene>
    <name evidence="1" type="ORF">A2Z11_00710</name>
</gene>
<comment type="caution">
    <text evidence="1">The sequence shown here is derived from an EMBL/GenBank/DDBJ whole genome shotgun (WGS) entry which is preliminary data.</text>
</comment>
<name>A0A1G1WCL5_9BACT</name>
<dbReference type="Gene3D" id="1.20.1440.60">
    <property type="entry name" value="23S rRNA-intervening sequence"/>
    <property type="match status" value="1"/>
</dbReference>
<dbReference type="SUPFAM" id="SSF158446">
    <property type="entry name" value="IVS-encoded protein-like"/>
    <property type="match status" value="1"/>
</dbReference>
<dbReference type="InterPro" id="IPR012657">
    <property type="entry name" value="23S_rRNA-intervening_sequence"/>
</dbReference>
<dbReference type="PANTHER" id="PTHR38471">
    <property type="entry name" value="FOUR HELIX BUNDLE PROTEIN"/>
    <property type="match status" value="1"/>
</dbReference>